<evidence type="ECO:0000256" key="2">
    <source>
        <dbReference type="ARBA" id="ARBA00022723"/>
    </source>
</evidence>
<dbReference type="InterPro" id="IPR007529">
    <property type="entry name" value="Znf_HIT"/>
</dbReference>
<comment type="function">
    <text evidence="5">Required for box C/D snoRNAs accumulation involved in snoRNA processing, snoRNA transport to the nucleolus and ribosome biogenesis.</text>
</comment>
<keyword evidence="1" id="KW-0597">Phosphoprotein</keyword>
<dbReference type="GO" id="GO:0000463">
    <property type="term" value="P:maturation of LSU-rRNA from tricistronic rRNA transcript (SSU-rRNA, 5.8S rRNA, LSU-rRNA)"/>
    <property type="evidence" value="ECO:0007669"/>
    <property type="project" value="TreeGrafter"/>
</dbReference>
<organism evidence="9 10">
    <name type="scientific">Caerostris darwini</name>
    <dbReference type="NCBI Taxonomy" id="1538125"/>
    <lineage>
        <taxon>Eukaryota</taxon>
        <taxon>Metazoa</taxon>
        <taxon>Ecdysozoa</taxon>
        <taxon>Arthropoda</taxon>
        <taxon>Chelicerata</taxon>
        <taxon>Arachnida</taxon>
        <taxon>Araneae</taxon>
        <taxon>Araneomorphae</taxon>
        <taxon>Entelegynae</taxon>
        <taxon>Araneoidea</taxon>
        <taxon>Araneidae</taxon>
        <taxon>Caerostris</taxon>
    </lineage>
</organism>
<dbReference type="InterPro" id="IPR051639">
    <property type="entry name" value="BCD1"/>
</dbReference>
<accession>A0AAV4SSL8</accession>
<dbReference type="PROSITE" id="PS51083">
    <property type="entry name" value="ZF_HIT"/>
    <property type="match status" value="1"/>
</dbReference>
<dbReference type="GO" id="GO:0000492">
    <property type="term" value="P:box C/D snoRNP assembly"/>
    <property type="evidence" value="ECO:0007669"/>
    <property type="project" value="TreeGrafter"/>
</dbReference>
<evidence type="ECO:0000259" key="8">
    <source>
        <dbReference type="PROSITE" id="PS51083"/>
    </source>
</evidence>
<evidence type="ECO:0000256" key="5">
    <source>
        <dbReference type="ARBA" id="ARBA00049598"/>
    </source>
</evidence>
<dbReference type="Gene3D" id="3.30.60.190">
    <property type="match status" value="1"/>
</dbReference>
<dbReference type="GO" id="GO:0008270">
    <property type="term" value="F:zinc ion binding"/>
    <property type="evidence" value="ECO:0007669"/>
    <property type="project" value="UniProtKB-UniRule"/>
</dbReference>
<evidence type="ECO:0000256" key="1">
    <source>
        <dbReference type="ARBA" id="ARBA00022553"/>
    </source>
</evidence>
<gene>
    <name evidence="9" type="ORF">CDAR_384571</name>
</gene>
<dbReference type="GO" id="GO:0005634">
    <property type="term" value="C:nucleus"/>
    <property type="evidence" value="ECO:0007669"/>
    <property type="project" value="TreeGrafter"/>
</dbReference>
<dbReference type="CDD" id="cd23023">
    <property type="entry name" value="zf-HIT_BCD1"/>
    <property type="match status" value="1"/>
</dbReference>
<dbReference type="Proteomes" id="UP001054837">
    <property type="component" value="Unassembled WGS sequence"/>
</dbReference>
<feature type="domain" description="HIT-type" evidence="8">
    <location>
        <begin position="19"/>
        <end position="52"/>
    </location>
</feature>
<dbReference type="Pfam" id="PF04438">
    <property type="entry name" value="zf-HIT"/>
    <property type="match status" value="1"/>
</dbReference>
<keyword evidence="10" id="KW-1185">Reference proteome</keyword>
<protein>
    <recommendedName>
        <fullName evidence="8">HIT-type domain-containing protein</fullName>
    </recommendedName>
</protein>
<dbReference type="PANTHER" id="PTHR13483:SF3">
    <property type="entry name" value="BOX C_D SNORNA PROTEIN 1"/>
    <property type="match status" value="1"/>
</dbReference>
<reference evidence="9 10" key="1">
    <citation type="submission" date="2021-06" db="EMBL/GenBank/DDBJ databases">
        <title>Caerostris darwini draft genome.</title>
        <authorList>
            <person name="Kono N."/>
            <person name="Arakawa K."/>
        </authorList>
    </citation>
    <scope>NUCLEOTIDE SEQUENCE [LARGE SCALE GENOMIC DNA]</scope>
</reference>
<evidence type="ECO:0000256" key="4">
    <source>
        <dbReference type="ARBA" id="ARBA00022833"/>
    </source>
</evidence>
<dbReference type="GO" id="GO:0070761">
    <property type="term" value="C:pre-snoRNP complex"/>
    <property type="evidence" value="ECO:0007669"/>
    <property type="project" value="TreeGrafter"/>
</dbReference>
<sequence length="237" mass="27893">MEIERSNNESSSSLHRNLCANCNEPSKYTCPKCSTFSCSLKCVNVHKEKNDCDGIRDRTTLVSKNQYNFWDDLQFMEDIELKRDYMKRQIRDRGLSNGYLPRNLFRLRKAALSRGTNLAILPQFYSKRRESTCYLDYKDHKIFWRLEWTFPHSINPITLYDERVDEETLLANCLDKYLLPQSADTFQGQLDYYRSYGHAGVSVVVKDEGCPANVQKYKLLKQYKSLKGNFRKVVLFI</sequence>
<name>A0AAV4SSL8_9ARAC</name>
<comment type="caution">
    <text evidence="9">The sequence shown here is derived from an EMBL/GenBank/DDBJ whole genome shotgun (WGS) entry which is preliminary data.</text>
</comment>
<evidence type="ECO:0000256" key="7">
    <source>
        <dbReference type="PROSITE-ProRule" id="PRU00453"/>
    </source>
</evidence>
<evidence type="ECO:0000256" key="3">
    <source>
        <dbReference type="ARBA" id="ARBA00022771"/>
    </source>
</evidence>
<dbReference type="Pfam" id="PF25790">
    <property type="entry name" value="BCD1"/>
    <property type="match status" value="1"/>
</dbReference>
<dbReference type="AlphaFoldDB" id="A0AAV4SSL8"/>
<keyword evidence="3 7" id="KW-0863">Zinc-finger</keyword>
<dbReference type="EMBL" id="BPLQ01008082">
    <property type="protein sequence ID" value="GIY34608.1"/>
    <property type="molecule type" value="Genomic_DNA"/>
</dbReference>
<dbReference type="GO" id="GO:0048254">
    <property type="term" value="P:snoRNA localization"/>
    <property type="evidence" value="ECO:0007669"/>
    <property type="project" value="TreeGrafter"/>
</dbReference>
<evidence type="ECO:0000256" key="6">
    <source>
        <dbReference type="ARBA" id="ARBA00049654"/>
    </source>
</evidence>
<dbReference type="InterPro" id="IPR057721">
    <property type="entry name" value="BCD1_alpha/beta"/>
</dbReference>
<dbReference type="SUPFAM" id="SSF144232">
    <property type="entry name" value="HIT/MYND zinc finger-like"/>
    <property type="match status" value="1"/>
</dbReference>
<evidence type="ECO:0000313" key="10">
    <source>
        <dbReference type="Proteomes" id="UP001054837"/>
    </source>
</evidence>
<proteinExistence type="inferred from homology"/>
<dbReference type="PANTHER" id="PTHR13483">
    <property type="entry name" value="BOX C_D SNORNA PROTEIN 1-RELATED"/>
    <property type="match status" value="1"/>
</dbReference>
<comment type="similarity">
    <text evidence="6">Belongs to the BCD1 family.</text>
</comment>
<keyword evidence="4" id="KW-0862">Zinc</keyword>
<evidence type="ECO:0000313" key="9">
    <source>
        <dbReference type="EMBL" id="GIY34608.1"/>
    </source>
</evidence>
<keyword evidence="2" id="KW-0479">Metal-binding</keyword>